<dbReference type="AlphaFoldDB" id="A0A9Q1JQ50"/>
<gene>
    <name evidence="1" type="ORF">Cgig2_009820</name>
</gene>
<accession>A0A9Q1JQ50</accession>
<reference evidence="1" key="1">
    <citation type="submission" date="2022-04" db="EMBL/GenBank/DDBJ databases">
        <title>Carnegiea gigantea Genome sequencing and assembly v2.</title>
        <authorList>
            <person name="Copetti D."/>
            <person name="Sanderson M.J."/>
            <person name="Burquez A."/>
            <person name="Wojciechowski M.F."/>
        </authorList>
    </citation>
    <scope>NUCLEOTIDE SEQUENCE</scope>
    <source>
        <strain evidence="1">SGP5-SGP5p</strain>
        <tissue evidence="1">Aerial part</tissue>
    </source>
</reference>
<evidence type="ECO:0000313" key="1">
    <source>
        <dbReference type="EMBL" id="KAJ8428949.1"/>
    </source>
</evidence>
<name>A0A9Q1JQ50_9CARY</name>
<keyword evidence="2" id="KW-1185">Reference proteome</keyword>
<dbReference type="Proteomes" id="UP001153076">
    <property type="component" value="Unassembled WGS sequence"/>
</dbReference>
<comment type="caution">
    <text evidence="1">The sequence shown here is derived from an EMBL/GenBank/DDBJ whole genome shotgun (WGS) entry which is preliminary data.</text>
</comment>
<evidence type="ECO:0000313" key="2">
    <source>
        <dbReference type="Proteomes" id="UP001153076"/>
    </source>
</evidence>
<sequence length="206" mass="23134">MSPSIYEDYTAQPFMDSAVGRSGEVKMCNAFVHIKSRLALRFFMRGLHQIHAKIGQGYVKEKETLRKGKMRVEEHKLVSLAILVRKLACFGPLESVSIVFLVCFSNMLYARETNAFWLQMEAAQHSPVSRLGPADRPVLVGFLVGNNEEKAQVLIFAPGKRNRAVFKGSHLAWKMGSHVSQHSRCLPLIALRKGRQPVPHPLCPVL</sequence>
<dbReference type="EMBL" id="JAKOGI010000955">
    <property type="protein sequence ID" value="KAJ8428949.1"/>
    <property type="molecule type" value="Genomic_DNA"/>
</dbReference>
<protein>
    <submittedName>
        <fullName evidence="1">Uncharacterized protein</fullName>
    </submittedName>
</protein>
<proteinExistence type="predicted"/>
<organism evidence="1 2">
    <name type="scientific">Carnegiea gigantea</name>
    <dbReference type="NCBI Taxonomy" id="171969"/>
    <lineage>
        <taxon>Eukaryota</taxon>
        <taxon>Viridiplantae</taxon>
        <taxon>Streptophyta</taxon>
        <taxon>Embryophyta</taxon>
        <taxon>Tracheophyta</taxon>
        <taxon>Spermatophyta</taxon>
        <taxon>Magnoliopsida</taxon>
        <taxon>eudicotyledons</taxon>
        <taxon>Gunneridae</taxon>
        <taxon>Pentapetalae</taxon>
        <taxon>Caryophyllales</taxon>
        <taxon>Cactineae</taxon>
        <taxon>Cactaceae</taxon>
        <taxon>Cactoideae</taxon>
        <taxon>Echinocereeae</taxon>
        <taxon>Carnegiea</taxon>
    </lineage>
</organism>